<organism evidence="4 5">
    <name type="scientific">Methanosphaera stadtmanae</name>
    <dbReference type="NCBI Taxonomy" id="2317"/>
    <lineage>
        <taxon>Archaea</taxon>
        <taxon>Methanobacteriati</taxon>
        <taxon>Methanobacteriota</taxon>
        <taxon>Methanomada group</taxon>
        <taxon>Methanobacteria</taxon>
        <taxon>Methanobacteriales</taxon>
        <taxon>Methanobacteriaceae</taxon>
        <taxon>Methanosphaera</taxon>
    </lineage>
</organism>
<keyword evidence="2" id="KW-0648">Protein biosynthesis</keyword>
<dbReference type="InterPro" id="IPR043681">
    <property type="entry name" value="RqcH_archaeal"/>
</dbReference>
<dbReference type="RefSeq" id="WP_112149401.1">
    <property type="nucleotide sequence ID" value="NZ_JAXJAF010000181.1"/>
</dbReference>
<keyword evidence="2" id="KW-0820">tRNA-binding</keyword>
<evidence type="ECO:0000313" key="5">
    <source>
        <dbReference type="Proteomes" id="UP000248557"/>
    </source>
</evidence>
<feature type="domain" description="NFACT RNA-binding" evidence="3">
    <location>
        <begin position="458"/>
        <end position="569"/>
    </location>
</feature>
<comment type="caution">
    <text evidence="4">The sequence shown here is derived from an EMBL/GenBank/DDBJ whole genome shotgun (WGS) entry which is preliminary data.</text>
</comment>
<dbReference type="Gene3D" id="2.30.310.10">
    <property type="entry name" value="ibrinogen binding protein from staphylococcus aureus domain"/>
    <property type="match status" value="1"/>
</dbReference>
<dbReference type="FunFam" id="2.30.310.10:FF:000003">
    <property type="entry name" value="Zinc knuckle domain containing protein"/>
    <property type="match status" value="1"/>
</dbReference>
<dbReference type="InterPro" id="IPR008532">
    <property type="entry name" value="NFACT_RNA-bd"/>
</dbReference>
<gene>
    <name evidence="2" type="primary">rqcH</name>
    <name evidence="4" type="ORF">CA615_02480</name>
</gene>
<evidence type="ECO:0000313" key="4">
    <source>
        <dbReference type="EMBL" id="RAP03379.1"/>
    </source>
</evidence>
<accession>A0A328Q961</accession>
<keyword evidence="2" id="KW-0694">RNA-binding</keyword>
<comment type="subunit">
    <text evidence="2">Associates with stalled 50S ribosomal subunits.</text>
</comment>
<protein>
    <recommendedName>
        <fullName evidence="2">Archaeal Rqc2 homolog aRqcH</fullName>
        <shortName evidence="2">aRqcH</shortName>
    </recommendedName>
</protein>
<comment type="similarity">
    <text evidence="2">Belongs to the NEMF family.</text>
</comment>
<dbReference type="GO" id="GO:0043023">
    <property type="term" value="F:ribosomal large subunit binding"/>
    <property type="evidence" value="ECO:0007669"/>
    <property type="project" value="UniProtKB-UniRule"/>
</dbReference>
<evidence type="ECO:0000256" key="2">
    <source>
        <dbReference type="HAMAP-Rule" id="MF_00844"/>
    </source>
</evidence>
<dbReference type="Gene3D" id="1.10.8.50">
    <property type="match status" value="1"/>
</dbReference>
<dbReference type="NCBIfam" id="NF041120">
    <property type="entry name" value="RqcH_arch"/>
    <property type="match status" value="1"/>
</dbReference>
<dbReference type="PANTHER" id="PTHR15239:SF6">
    <property type="entry name" value="RIBOSOME QUALITY CONTROL COMPLEX SUBUNIT NEMF"/>
    <property type="match status" value="1"/>
</dbReference>
<comment type="function">
    <text evidence="2">Probably part of the ribosome quality control system (RQC). May mediate the addition of alanine residues (Ala tailing) to incompletely synthesized nascent chains from stalled ribosomes, leading to their degradation.</text>
</comment>
<dbReference type="GO" id="GO:0019843">
    <property type="term" value="F:rRNA binding"/>
    <property type="evidence" value="ECO:0007669"/>
    <property type="project" value="UniProtKB-UniRule"/>
</dbReference>
<dbReference type="AlphaFoldDB" id="A0A328Q961"/>
<reference evidence="4 5" key="1">
    <citation type="submission" date="2017-05" db="EMBL/GenBank/DDBJ databases">
        <title>Host range expansion of the Methanosphaera genus to humans and monogastric animals involves recent and extensive reduction in genome content.</title>
        <authorList>
            <person name="Hoedt E.C."/>
            <person name="Volmer J.G."/>
            <person name="Parks D.H."/>
            <person name="Rosewarne C.P."/>
            <person name="Denman S.E."/>
            <person name="Mcsweeney C.S."/>
            <person name="O Cuiv P."/>
            <person name="Hugenholtz P."/>
            <person name="Tyson G.W."/>
            <person name="Morrison M."/>
        </authorList>
    </citation>
    <scope>NUCLEOTIDE SEQUENCE [LARGE SCALE GENOMIC DNA]</scope>
    <source>
        <strain evidence="4 5">PA5</strain>
    </source>
</reference>
<name>A0A328Q961_9EURY</name>
<dbReference type="GO" id="GO:0000049">
    <property type="term" value="F:tRNA binding"/>
    <property type="evidence" value="ECO:0007669"/>
    <property type="project" value="UniProtKB-UniRule"/>
</dbReference>
<dbReference type="EMBL" id="NGJK01000026">
    <property type="protein sequence ID" value="RAP03379.1"/>
    <property type="molecule type" value="Genomic_DNA"/>
</dbReference>
<dbReference type="HAMAP" id="MF_00844_A">
    <property type="entry name" value="RqcH_A"/>
    <property type="match status" value="1"/>
</dbReference>
<dbReference type="GO" id="GO:1990112">
    <property type="term" value="C:RQC complex"/>
    <property type="evidence" value="ECO:0007669"/>
    <property type="project" value="TreeGrafter"/>
</dbReference>
<dbReference type="InterPro" id="IPR010979">
    <property type="entry name" value="Ribosomal_uS13-like_H2TH"/>
</dbReference>
<dbReference type="InterPro" id="IPR051608">
    <property type="entry name" value="RQC_Subunit_NEMF"/>
</dbReference>
<dbReference type="SUPFAM" id="SSF46946">
    <property type="entry name" value="S13-like H2TH domain"/>
    <property type="match status" value="1"/>
</dbReference>
<dbReference type="GO" id="GO:0005737">
    <property type="term" value="C:cytoplasm"/>
    <property type="evidence" value="ECO:0007669"/>
    <property type="project" value="UniProtKB-ARBA"/>
</dbReference>
<dbReference type="Pfam" id="PF05670">
    <property type="entry name" value="NFACT-R_1"/>
    <property type="match status" value="1"/>
</dbReference>
<evidence type="ECO:0000259" key="3">
    <source>
        <dbReference type="Pfam" id="PF05670"/>
    </source>
</evidence>
<feature type="coiled-coil region" evidence="2">
    <location>
        <begin position="413"/>
        <end position="450"/>
    </location>
</feature>
<dbReference type="Proteomes" id="UP000248557">
    <property type="component" value="Unassembled WGS sequence"/>
</dbReference>
<sequence>MSNVDIHRMVNELNKELINTRIDKAYQPDVDTIRIKLRKAGEGRKDLVIQAGVRIHLTNYPQPNPTIPPNFPMLLRKHLSGGSITSIEQHNFDRIIKIKVQKKEEYTILVELFSKGNIILLDKDNNIISPLKHKTWHDRKITAHEEYKYPPEKGININNCRFEDLKTVINTSDRDITRTLATNGLGGLYAEEVISYTSINKEKLAKELTDDEITQLNNAINELFNKIETNPQPQIILDENDKNKDLVPITLNKYAQFKSKSFETFNMAADEFYSKKIVSDIKNKEEKLWAKRIGKFEKRLKMQEETLEGFYKTIEDTQHKGDTIYAHYNEIQQIINVIHQARENYSWKEIGSIIKKSKKEGKIPELEMIESIDKMGVINLKLDDTHVQIDSNIGIPESTEKYYNKGKKAKRKIDGVNKAIENTKSEIKKLEDKKEVAIELLRQKQEKREKRELKWYEKLRWFISRDGYLVIGGRDANSNEQVVKKYSKNNDIYLHCDIHGAPSTIIQNKNEDEIPESTLYDAACFASSFSSAWTEGFSSYDAYWVTLDQVSKTPQSGEFLKKGAFVIRGKKNFIRNVPVLIAIGVVDYDDDKRIMAGPVECLKEMTDKYVIVKPGFTKKERISKEILHKIDAEKVFSIDDIVRSLPSGKCDLLDIREYNQKYGKIR</sequence>
<dbReference type="Pfam" id="PF05833">
    <property type="entry name" value="NFACT_N"/>
    <property type="match status" value="1"/>
</dbReference>
<keyword evidence="2" id="KW-0699">rRNA-binding</keyword>
<dbReference type="PANTHER" id="PTHR15239">
    <property type="entry name" value="NUCLEAR EXPORT MEDIATOR FACTOR NEMF"/>
    <property type="match status" value="1"/>
</dbReference>
<dbReference type="GO" id="GO:0072344">
    <property type="term" value="P:rescue of stalled ribosome"/>
    <property type="evidence" value="ECO:0007669"/>
    <property type="project" value="UniProtKB-UniRule"/>
</dbReference>
<evidence type="ECO:0000256" key="1">
    <source>
        <dbReference type="ARBA" id="ARBA00023054"/>
    </source>
</evidence>
<proteinExistence type="inferred from homology"/>
<keyword evidence="1 2" id="KW-0175">Coiled coil</keyword>